<dbReference type="InterPro" id="IPR050570">
    <property type="entry name" value="Cell_wall_metabolism_enzyme"/>
</dbReference>
<reference evidence="2" key="1">
    <citation type="submission" date="2022-07" db="EMBL/GenBank/DDBJ databases">
        <title>Taxonomic analysis of Microcella humidisoli nov. sp., isolated from riverside soil.</title>
        <authorList>
            <person name="Molina K.M."/>
            <person name="Kim S.B."/>
        </authorList>
    </citation>
    <scope>NUCLEOTIDE SEQUENCE</scope>
    <source>
        <strain evidence="2">MMS21-STM10</strain>
    </source>
</reference>
<gene>
    <name evidence="2" type="ORF">NNL39_09310</name>
</gene>
<sequence length="264" mass="26685">MLHLLHPSLPRAAALDPYRVRHHVLVAAASVITLTLLLGNGVSTALAVAAEQAEESSQPAPQLFVTAPEGAVAEAVAPAAAASLSAATDGATGEVPADETPAAEADALDAAAPSARPEFTIDVRPPVMYPVGSGAPVGSPFGPRDRACGACSTQHQGVDWNPGRGTPIVAMADGVVSKVVTSGSTLGVYLIIDHVVNGQAISSVYGHMENGSLTLRVGDEVRVGDQVGRVGSTGVTTAPHLHFELRIGGSAINPLPWLAANGAQ</sequence>
<keyword evidence="3" id="KW-1185">Reference proteome</keyword>
<dbReference type="Proteomes" id="UP001060039">
    <property type="component" value="Chromosome"/>
</dbReference>
<dbReference type="SUPFAM" id="SSF51261">
    <property type="entry name" value="Duplicated hybrid motif"/>
    <property type="match status" value="1"/>
</dbReference>
<name>A0ABY5FUM4_9MICO</name>
<accession>A0ABY5FUM4</accession>
<dbReference type="InterPro" id="IPR011055">
    <property type="entry name" value="Dup_hybrid_motif"/>
</dbReference>
<evidence type="ECO:0000259" key="1">
    <source>
        <dbReference type="Pfam" id="PF01551"/>
    </source>
</evidence>
<proteinExistence type="predicted"/>
<evidence type="ECO:0000313" key="3">
    <source>
        <dbReference type="Proteomes" id="UP001060039"/>
    </source>
</evidence>
<dbReference type="PANTHER" id="PTHR21666">
    <property type="entry name" value="PEPTIDASE-RELATED"/>
    <property type="match status" value="1"/>
</dbReference>
<dbReference type="PANTHER" id="PTHR21666:SF270">
    <property type="entry name" value="MUREIN HYDROLASE ACTIVATOR ENVC"/>
    <property type="match status" value="1"/>
</dbReference>
<dbReference type="CDD" id="cd12797">
    <property type="entry name" value="M23_peptidase"/>
    <property type="match status" value="1"/>
</dbReference>
<protein>
    <submittedName>
        <fullName evidence="2">M23 family metallopeptidase</fullName>
    </submittedName>
</protein>
<organism evidence="2 3">
    <name type="scientific">Microcella humidisoli</name>
    <dbReference type="NCBI Taxonomy" id="2963406"/>
    <lineage>
        <taxon>Bacteria</taxon>
        <taxon>Bacillati</taxon>
        <taxon>Actinomycetota</taxon>
        <taxon>Actinomycetes</taxon>
        <taxon>Micrococcales</taxon>
        <taxon>Microbacteriaceae</taxon>
        <taxon>Microcella</taxon>
    </lineage>
</organism>
<feature type="domain" description="M23ase beta-sheet core" evidence="1">
    <location>
        <begin position="154"/>
        <end position="254"/>
    </location>
</feature>
<evidence type="ECO:0000313" key="2">
    <source>
        <dbReference type="EMBL" id="UTT61871.1"/>
    </source>
</evidence>
<dbReference type="RefSeq" id="WP_255159012.1">
    <property type="nucleotide sequence ID" value="NZ_CP101497.1"/>
</dbReference>
<dbReference type="EMBL" id="CP101497">
    <property type="protein sequence ID" value="UTT61871.1"/>
    <property type="molecule type" value="Genomic_DNA"/>
</dbReference>
<dbReference type="Gene3D" id="2.70.70.10">
    <property type="entry name" value="Glucose Permease (Domain IIA)"/>
    <property type="match status" value="1"/>
</dbReference>
<dbReference type="Pfam" id="PF01551">
    <property type="entry name" value="Peptidase_M23"/>
    <property type="match status" value="1"/>
</dbReference>
<dbReference type="InterPro" id="IPR016047">
    <property type="entry name" value="M23ase_b-sheet_dom"/>
</dbReference>